<name>A0ABM8DW78_9MICO</name>
<keyword evidence="5" id="KW-1185">Reference proteome</keyword>
<dbReference type="EMBL" id="AP027141">
    <property type="protein sequence ID" value="BDV29746.1"/>
    <property type="molecule type" value="Genomic_DNA"/>
</dbReference>
<dbReference type="CDD" id="cd04301">
    <property type="entry name" value="NAT_SF"/>
    <property type="match status" value="2"/>
</dbReference>
<evidence type="ECO:0000256" key="2">
    <source>
        <dbReference type="ARBA" id="ARBA00023315"/>
    </source>
</evidence>
<gene>
    <name evidence="4" type="ORF">Microterr_04060</name>
</gene>
<dbReference type="Proteomes" id="UP001317779">
    <property type="component" value="Chromosome"/>
</dbReference>
<dbReference type="PROSITE" id="PS51186">
    <property type="entry name" value="GNAT"/>
    <property type="match status" value="2"/>
</dbReference>
<dbReference type="InterPro" id="IPR016181">
    <property type="entry name" value="Acyl_CoA_acyltransferase"/>
</dbReference>
<dbReference type="PANTHER" id="PTHR43877:SF2">
    <property type="entry name" value="AMINOALKYLPHOSPHONATE N-ACETYLTRANSFERASE-RELATED"/>
    <property type="match status" value="1"/>
</dbReference>
<evidence type="ECO:0000256" key="1">
    <source>
        <dbReference type="ARBA" id="ARBA00022679"/>
    </source>
</evidence>
<evidence type="ECO:0000313" key="4">
    <source>
        <dbReference type="EMBL" id="BDV29746.1"/>
    </source>
</evidence>
<dbReference type="InterPro" id="IPR050832">
    <property type="entry name" value="Bact_Acetyltransf"/>
</dbReference>
<evidence type="ECO:0000313" key="5">
    <source>
        <dbReference type="Proteomes" id="UP001317779"/>
    </source>
</evidence>
<dbReference type="PANTHER" id="PTHR43877">
    <property type="entry name" value="AMINOALKYLPHOSPHONATE N-ACETYLTRANSFERASE-RELATED-RELATED"/>
    <property type="match status" value="1"/>
</dbReference>
<feature type="domain" description="N-acetyltransferase" evidence="3">
    <location>
        <begin position="17"/>
        <end position="178"/>
    </location>
</feature>
<organism evidence="4 5">
    <name type="scientific">Microbacterium terricola</name>
    <dbReference type="NCBI Taxonomy" id="344163"/>
    <lineage>
        <taxon>Bacteria</taxon>
        <taxon>Bacillati</taxon>
        <taxon>Actinomycetota</taxon>
        <taxon>Actinomycetes</taxon>
        <taxon>Micrococcales</taxon>
        <taxon>Microbacteriaceae</taxon>
        <taxon>Microbacterium</taxon>
    </lineage>
</organism>
<feature type="domain" description="N-acetyltransferase" evidence="3">
    <location>
        <begin position="182"/>
        <end position="331"/>
    </location>
</feature>
<proteinExistence type="predicted"/>
<protein>
    <submittedName>
        <fullName evidence="4">Acetyltransferase, GNAT</fullName>
    </submittedName>
</protein>
<dbReference type="Gene3D" id="3.40.630.30">
    <property type="match status" value="1"/>
</dbReference>
<keyword evidence="2" id="KW-0012">Acyltransferase</keyword>
<accession>A0ABM8DW78</accession>
<dbReference type="InterPro" id="IPR000182">
    <property type="entry name" value="GNAT_dom"/>
</dbReference>
<dbReference type="Pfam" id="PF00583">
    <property type="entry name" value="Acetyltransf_1"/>
    <property type="match status" value="2"/>
</dbReference>
<keyword evidence="1" id="KW-0808">Transferase</keyword>
<reference evidence="4 5" key="1">
    <citation type="submission" date="2022-12" db="EMBL/GenBank/DDBJ databases">
        <title>Microbacterium terricola strain KV-448 chromosome, complete genome.</title>
        <authorList>
            <person name="Oshima T."/>
            <person name="Moriya T."/>
            <person name="Bessho Y."/>
        </authorList>
    </citation>
    <scope>NUCLEOTIDE SEQUENCE [LARGE SCALE GENOMIC DNA]</scope>
    <source>
        <strain evidence="4 5">KV-448</strain>
    </source>
</reference>
<sequence>MSADIQIPPLPEHPDVALWRPATPDDIDALLSVISAADKVDHPTWTTPREDIADQFELSHIDPARDTLIGFAADGRAVAVGAAVTHPSRESRIQIHLEGTVHPDWRRRGIGAVLLDWEEARARQQYAEAATDLPGEIHMHVEEADAGAVVLAESRGLACERWFTSMERDSAVPAPEVDAGSVTIIAYTPQRSEAVREARNDAFRDHWGSLHANRERWSKFVDGPFLRPDLSMLALDGERVVAFCLASVNEDDWAALGASHAYIDLIGVVRDHRGLRRAPAVISASLRAIAAAGLERAVLDVDTASPTGANSLYEGLGFTATERSQVLVRHL</sequence>
<evidence type="ECO:0000259" key="3">
    <source>
        <dbReference type="PROSITE" id="PS51186"/>
    </source>
</evidence>
<dbReference type="SUPFAM" id="SSF55729">
    <property type="entry name" value="Acyl-CoA N-acyltransferases (Nat)"/>
    <property type="match status" value="2"/>
</dbReference>
<dbReference type="RefSeq" id="WP_263796409.1">
    <property type="nucleotide sequence ID" value="NZ_AP027141.1"/>
</dbReference>